<dbReference type="InterPro" id="IPR011856">
    <property type="entry name" value="tRNA_endonuc-like_dom_sf"/>
</dbReference>
<evidence type="ECO:0000256" key="1">
    <source>
        <dbReference type="ARBA" id="ARBA00029354"/>
    </source>
</evidence>
<dbReference type="Pfam" id="PF01870">
    <property type="entry name" value="Hjc"/>
    <property type="match status" value="1"/>
</dbReference>
<dbReference type="SUPFAM" id="SSF52980">
    <property type="entry name" value="Restriction endonuclease-like"/>
    <property type="match status" value="1"/>
</dbReference>
<dbReference type="InterPro" id="IPR002732">
    <property type="entry name" value="Hjc"/>
</dbReference>
<gene>
    <name evidence="2" type="ORF">LCGC14_1588170</name>
</gene>
<comment type="caution">
    <text evidence="2">The sequence shown here is derived from an EMBL/GenBank/DDBJ whole genome shotgun (WGS) entry which is preliminary data.</text>
</comment>
<sequence>MPNQRYNKGREKEYNICRRLKKDGFAVAQRTAGSHSPFDVIAINKETKTILLIQSKVSKTPKWNELAINRDWGWLNDEFRVEFRIE</sequence>
<comment type="catalytic activity">
    <reaction evidence="1">
        <text>Endonucleolytic cleavage at a junction such as a reciprocal single-stranded crossover between two homologous DNA duplexes (Holliday junction).</text>
        <dbReference type="EC" id="3.1.21.10"/>
    </reaction>
</comment>
<protein>
    <recommendedName>
        <fullName evidence="3">Holliday junction resolvase</fullName>
    </recommendedName>
</protein>
<dbReference type="Gene3D" id="3.40.1350.10">
    <property type="match status" value="1"/>
</dbReference>
<dbReference type="GO" id="GO:0003676">
    <property type="term" value="F:nucleic acid binding"/>
    <property type="evidence" value="ECO:0007669"/>
    <property type="project" value="InterPro"/>
</dbReference>
<dbReference type="InterPro" id="IPR011335">
    <property type="entry name" value="Restrct_endonuc-II-like"/>
</dbReference>
<evidence type="ECO:0000313" key="2">
    <source>
        <dbReference type="EMBL" id="KKM26101.1"/>
    </source>
</evidence>
<evidence type="ECO:0008006" key="3">
    <source>
        <dbReference type="Google" id="ProtNLM"/>
    </source>
</evidence>
<dbReference type="AlphaFoldDB" id="A0A0F9IET0"/>
<proteinExistence type="predicted"/>
<organism evidence="2">
    <name type="scientific">marine sediment metagenome</name>
    <dbReference type="NCBI Taxonomy" id="412755"/>
    <lineage>
        <taxon>unclassified sequences</taxon>
        <taxon>metagenomes</taxon>
        <taxon>ecological metagenomes</taxon>
    </lineage>
</organism>
<reference evidence="2" key="1">
    <citation type="journal article" date="2015" name="Nature">
        <title>Complex archaea that bridge the gap between prokaryotes and eukaryotes.</title>
        <authorList>
            <person name="Spang A."/>
            <person name="Saw J.H."/>
            <person name="Jorgensen S.L."/>
            <person name="Zaremba-Niedzwiedzka K."/>
            <person name="Martijn J."/>
            <person name="Lind A.E."/>
            <person name="van Eijk R."/>
            <person name="Schleper C."/>
            <person name="Guy L."/>
            <person name="Ettema T.J."/>
        </authorList>
    </citation>
    <scope>NUCLEOTIDE SEQUENCE</scope>
</reference>
<dbReference type="GO" id="GO:0008821">
    <property type="term" value="F:crossover junction DNA endonuclease activity"/>
    <property type="evidence" value="ECO:0007669"/>
    <property type="project" value="UniProtKB-EC"/>
</dbReference>
<accession>A0A0F9IET0</accession>
<dbReference type="EMBL" id="LAZR01012578">
    <property type="protein sequence ID" value="KKM26101.1"/>
    <property type="molecule type" value="Genomic_DNA"/>
</dbReference>
<name>A0A0F9IET0_9ZZZZ</name>